<gene>
    <name evidence="3" type="ORF">B9G39_26240</name>
</gene>
<dbReference type="PANTHER" id="PTHR46558:SF11">
    <property type="entry name" value="HTH-TYPE TRANSCRIPTIONAL REGULATOR XRE"/>
    <property type="match status" value="1"/>
</dbReference>
<accession>A0A4P9VIA3</accession>
<dbReference type="GO" id="GO:0003677">
    <property type="term" value="F:DNA binding"/>
    <property type="evidence" value="ECO:0007669"/>
    <property type="project" value="UniProtKB-KW"/>
</dbReference>
<dbReference type="InterPro" id="IPR010982">
    <property type="entry name" value="Lambda_DNA-bd_dom_sf"/>
</dbReference>
<dbReference type="InterPro" id="IPR049639">
    <property type="entry name" value="RstR"/>
</dbReference>
<name>A0A4P9VIA3_9GAMM</name>
<evidence type="ECO:0000259" key="2">
    <source>
        <dbReference type="PROSITE" id="PS50943"/>
    </source>
</evidence>
<keyword evidence="1" id="KW-0238">DNA-binding</keyword>
<sequence>MSALSERLKLLRSMRNITQSRLAGLLEVDPRVYNRWERGTAVPQFETVVRIADILQVSLDELAGRQQPSQALKIHNYELHKLYQQVDSLPDDEQKALVLVIDSLIKTSQMTAQQTSAAKR</sequence>
<dbReference type="Pfam" id="PF01381">
    <property type="entry name" value="HTH_3"/>
    <property type="match status" value="1"/>
</dbReference>
<evidence type="ECO:0000256" key="1">
    <source>
        <dbReference type="ARBA" id="ARBA00023125"/>
    </source>
</evidence>
<dbReference type="NCBIfam" id="NF041951">
    <property type="entry name" value="phage_RstR"/>
    <property type="match status" value="1"/>
</dbReference>
<dbReference type="SMART" id="SM00530">
    <property type="entry name" value="HTH_XRE"/>
    <property type="match status" value="1"/>
</dbReference>
<dbReference type="InterPro" id="IPR001387">
    <property type="entry name" value="Cro/C1-type_HTH"/>
</dbReference>
<keyword evidence="4" id="KW-1185">Reference proteome</keyword>
<dbReference type="AlphaFoldDB" id="A0A4P9VIA3"/>
<feature type="domain" description="HTH cro/C1-type" evidence="2">
    <location>
        <begin position="8"/>
        <end position="62"/>
    </location>
</feature>
<reference evidence="3 4" key="1">
    <citation type="submission" date="2017-04" db="EMBL/GenBank/DDBJ databases">
        <title>Draft genome sequence of Zooshikella ganghwensis VG4 isolated from Red Sea sediments.</title>
        <authorList>
            <person name="Rehman Z."/>
            <person name="Alam I."/>
            <person name="Kamau A."/>
            <person name="Bajic V."/>
            <person name="Leiknes T."/>
        </authorList>
    </citation>
    <scope>NUCLEOTIDE SEQUENCE [LARGE SCALE GENOMIC DNA]</scope>
    <source>
        <strain evidence="3 4">VG4</strain>
    </source>
</reference>
<dbReference type="PANTHER" id="PTHR46558">
    <property type="entry name" value="TRACRIPTIONAL REGULATORY PROTEIN-RELATED-RELATED"/>
    <property type="match status" value="1"/>
</dbReference>
<organism evidence="3 4">
    <name type="scientific">Zooshikella ganghwensis</name>
    <dbReference type="NCBI Taxonomy" id="202772"/>
    <lineage>
        <taxon>Bacteria</taxon>
        <taxon>Pseudomonadati</taxon>
        <taxon>Pseudomonadota</taxon>
        <taxon>Gammaproteobacteria</taxon>
        <taxon>Oceanospirillales</taxon>
        <taxon>Zooshikellaceae</taxon>
        <taxon>Zooshikella</taxon>
    </lineage>
</organism>
<dbReference type="SUPFAM" id="SSF47413">
    <property type="entry name" value="lambda repressor-like DNA-binding domains"/>
    <property type="match status" value="1"/>
</dbReference>
<protein>
    <submittedName>
        <fullName evidence="3">XRE family transcriptional regulator</fullName>
    </submittedName>
</protein>
<dbReference type="EMBL" id="NDXW01000002">
    <property type="protein sequence ID" value="RDH41917.1"/>
    <property type="molecule type" value="Genomic_DNA"/>
</dbReference>
<dbReference type="CDD" id="cd00093">
    <property type="entry name" value="HTH_XRE"/>
    <property type="match status" value="1"/>
</dbReference>
<dbReference type="RefSeq" id="WP_094789570.1">
    <property type="nucleotide sequence ID" value="NZ_NDXW01000002.1"/>
</dbReference>
<comment type="caution">
    <text evidence="3">The sequence shown here is derived from an EMBL/GenBank/DDBJ whole genome shotgun (WGS) entry which is preliminary data.</text>
</comment>
<dbReference type="Proteomes" id="UP000257039">
    <property type="component" value="Unassembled WGS sequence"/>
</dbReference>
<dbReference type="Gene3D" id="1.10.260.40">
    <property type="entry name" value="lambda repressor-like DNA-binding domains"/>
    <property type="match status" value="1"/>
</dbReference>
<dbReference type="PROSITE" id="PS50943">
    <property type="entry name" value="HTH_CROC1"/>
    <property type="match status" value="1"/>
</dbReference>
<evidence type="ECO:0000313" key="3">
    <source>
        <dbReference type="EMBL" id="RDH41917.1"/>
    </source>
</evidence>
<proteinExistence type="predicted"/>
<evidence type="ECO:0000313" key="4">
    <source>
        <dbReference type="Proteomes" id="UP000257039"/>
    </source>
</evidence>